<evidence type="ECO:0000313" key="9">
    <source>
        <dbReference type="Proteomes" id="UP000799640"/>
    </source>
</evidence>
<dbReference type="AlphaFoldDB" id="A0A6G1I2A1"/>
<accession>A0A6G1I2A1</accession>
<dbReference type="InterPro" id="IPR003210">
    <property type="entry name" value="Signal_recog_particle_SRP14"/>
</dbReference>
<comment type="function">
    <text evidence="7">Component of the signal recognition particle (SRP) complex, a ribonucleoprotein complex that mediates the cotranslational targeting of secretory and membrane proteins to the endoplasmic reticulum (ER).</text>
</comment>
<evidence type="ECO:0000256" key="7">
    <source>
        <dbReference type="RuleBase" id="RU368100"/>
    </source>
</evidence>
<evidence type="ECO:0000256" key="3">
    <source>
        <dbReference type="ARBA" id="ARBA00022490"/>
    </source>
</evidence>
<dbReference type="Proteomes" id="UP000799640">
    <property type="component" value="Unassembled WGS sequence"/>
</dbReference>
<dbReference type="InterPro" id="IPR009018">
    <property type="entry name" value="Signal_recog_particle_SRP9/14"/>
</dbReference>
<evidence type="ECO:0000256" key="2">
    <source>
        <dbReference type="ARBA" id="ARBA00010349"/>
    </source>
</evidence>
<dbReference type="Pfam" id="PF02290">
    <property type="entry name" value="SRP14"/>
    <property type="match status" value="1"/>
</dbReference>
<evidence type="ECO:0000256" key="4">
    <source>
        <dbReference type="ARBA" id="ARBA00022884"/>
    </source>
</evidence>
<keyword evidence="6 7" id="KW-0687">Ribonucleoprotein</keyword>
<dbReference type="OrthoDB" id="19209at2759"/>
<dbReference type="EMBL" id="ML996691">
    <property type="protein sequence ID" value="KAF2402410.1"/>
    <property type="molecule type" value="Genomic_DNA"/>
</dbReference>
<dbReference type="Gene3D" id="3.30.720.10">
    <property type="entry name" value="Signal recognition particle alu RNA binding heterodimer, srp9/1"/>
    <property type="match status" value="1"/>
</dbReference>
<comment type="similarity">
    <text evidence="2 7">Belongs to the SRP14 family.</text>
</comment>
<feature type="non-terminal residue" evidence="8">
    <location>
        <position position="121"/>
    </location>
</feature>
<keyword evidence="9" id="KW-1185">Reference proteome</keyword>
<dbReference type="SUPFAM" id="SSF54762">
    <property type="entry name" value="Signal recognition particle alu RNA binding heterodimer, SRP9/14"/>
    <property type="match status" value="1"/>
</dbReference>
<comment type="subcellular location">
    <subcellularLocation>
        <location evidence="1 7">Cytoplasm</location>
    </subcellularLocation>
</comment>
<comment type="subunit">
    <text evidence="7">Component of a fungal signal recognition particle (SRP) complex that consists of a 7SL RNA molecule (scR1) and at least six protein subunits: SRP72, SRP68, SRP54, SEC65, SRP21 and SRP14.</text>
</comment>
<evidence type="ECO:0000256" key="1">
    <source>
        <dbReference type="ARBA" id="ARBA00004496"/>
    </source>
</evidence>
<keyword evidence="5 7" id="KW-0733">Signal recognition particle</keyword>
<dbReference type="GO" id="GO:0005786">
    <property type="term" value="C:signal recognition particle, endoplasmic reticulum targeting"/>
    <property type="evidence" value="ECO:0007669"/>
    <property type="project" value="UniProtKB-UniRule"/>
</dbReference>
<dbReference type="GO" id="GO:0030942">
    <property type="term" value="F:endoplasmic reticulum signal peptide binding"/>
    <property type="evidence" value="ECO:0007669"/>
    <property type="project" value="UniProtKB-UniRule"/>
</dbReference>
<evidence type="ECO:0000256" key="6">
    <source>
        <dbReference type="ARBA" id="ARBA00023274"/>
    </source>
</evidence>
<dbReference type="GO" id="GO:0008312">
    <property type="term" value="F:7S RNA binding"/>
    <property type="evidence" value="ECO:0007669"/>
    <property type="project" value="UniProtKB-UniRule"/>
</dbReference>
<name>A0A6G1I2A1_9PEZI</name>
<evidence type="ECO:0000313" key="8">
    <source>
        <dbReference type="EMBL" id="KAF2402410.1"/>
    </source>
</evidence>
<reference evidence="8" key="1">
    <citation type="journal article" date="2020" name="Stud. Mycol.">
        <title>101 Dothideomycetes genomes: a test case for predicting lifestyles and emergence of pathogens.</title>
        <authorList>
            <person name="Haridas S."/>
            <person name="Albert R."/>
            <person name="Binder M."/>
            <person name="Bloem J."/>
            <person name="Labutti K."/>
            <person name="Salamov A."/>
            <person name="Andreopoulos B."/>
            <person name="Baker S."/>
            <person name="Barry K."/>
            <person name="Bills G."/>
            <person name="Bluhm B."/>
            <person name="Cannon C."/>
            <person name="Castanera R."/>
            <person name="Culley D."/>
            <person name="Daum C."/>
            <person name="Ezra D."/>
            <person name="Gonzalez J."/>
            <person name="Henrissat B."/>
            <person name="Kuo A."/>
            <person name="Liang C."/>
            <person name="Lipzen A."/>
            <person name="Lutzoni F."/>
            <person name="Magnuson J."/>
            <person name="Mondo S."/>
            <person name="Nolan M."/>
            <person name="Ohm R."/>
            <person name="Pangilinan J."/>
            <person name="Park H.-J."/>
            <person name="Ramirez L."/>
            <person name="Alfaro M."/>
            <person name="Sun H."/>
            <person name="Tritt A."/>
            <person name="Yoshinaga Y."/>
            <person name="Zwiers L.-H."/>
            <person name="Turgeon B."/>
            <person name="Goodwin S."/>
            <person name="Spatafora J."/>
            <person name="Crous P."/>
            <person name="Grigoriev I."/>
        </authorList>
    </citation>
    <scope>NUCLEOTIDE SEQUENCE</scope>
    <source>
        <strain evidence="8">CBS 262.69</strain>
    </source>
</reference>
<evidence type="ECO:0000256" key="5">
    <source>
        <dbReference type="ARBA" id="ARBA00023135"/>
    </source>
</evidence>
<feature type="non-terminal residue" evidence="8">
    <location>
        <position position="1"/>
    </location>
</feature>
<sequence length="121" mass="13253">QFLARLVELFAAQRKKGHGSVFLTQKRRMLPLAVTHGAAAPSSTDPLADLQHAEPLPLLVRASDGESKKGRKEGKKVKLSTVVAPGEVEGFFARYAEVCKSGMGALKKRDRSKRKKTAKKR</sequence>
<organism evidence="8 9">
    <name type="scientific">Trichodelitschia bisporula</name>
    <dbReference type="NCBI Taxonomy" id="703511"/>
    <lineage>
        <taxon>Eukaryota</taxon>
        <taxon>Fungi</taxon>
        <taxon>Dikarya</taxon>
        <taxon>Ascomycota</taxon>
        <taxon>Pezizomycotina</taxon>
        <taxon>Dothideomycetes</taxon>
        <taxon>Dothideomycetes incertae sedis</taxon>
        <taxon>Phaeotrichales</taxon>
        <taxon>Phaeotrichaceae</taxon>
        <taxon>Trichodelitschia</taxon>
    </lineage>
</organism>
<dbReference type="PANTHER" id="PTHR12013">
    <property type="entry name" value="SIGNAL RECOGNITION PARTICLE 14 KD PROTEIN"/>
    <property type="match status" value="1"/>
</dbReference>
<proteinExistence type="inferred from homology"/>
<gene>
    <name evidence="8" type="ORF">EJ06DRAFT_463935</name>
</gene>
<dbReference type="GO" id="GO:0006614">
    <property type="term" value="P:SRP-dependent cotranslational protein targeting to membrane"/>
    <property type="evidence" value="ECO:0007669"/>
    <property type="project" value="UniProtKB-UniRule"/>
</dbReference>
<keyword evidence="4 7" id="KW-0694">RNA-binding</keyword>
<keyword evidence="3 7" id="KW-0963">Cytoplasm</keyword>
<protein>
    <recommendedName>
        <fullName evidence="7">Signal recognition particle subunit SRP14</fullName>
    </recommendedName>
    <alternativeName>
        <fullName evidence="7">Signal recognition particle 14 kDa protein</fullName>
    </alternativeName>
</protein>